<keyword evidence="7" id="KW-0418">Kinase</keyword>
<dbReference type="InterPro" id="IPR001127">
    <property type="entry name" value="PTS_EIIA_1_perm"/>
</dbReference>
<dbReference type="GO" id="GO:0016301">
    <property type="term" value="F:kinase activity"/>
    <property type="evidence" value="ECO:0007669"/>
    <property type="project" value="UniProtKB-KW"/>
</dbReference>
<accession>A0A4P7QFU8</accession>
<evidence type="ECO:0000256" key="8">
    <source>
        <dbReference type="ARBA" id="ARBA00023136"/>
    </source>
</evidence>
<comment type="subcellular location">
    <subcellularLocation>
        <location evidence="1">Cytoplasm</location>
    </subcellularLocation>
</comment>
<keyword evidence="6" id="KW-0598">Phosphotransferase system</keyword>
<keyword evidence="3" id="KW-1003">Cell membrane</keyword>
<dbReference type="PROSITE" id="PS51093">
    <property type="entry name" value="PTS_EIIA_TYPE_1"/>
    <property type="match status" value="1"/>
</dbReference>
<keyword evidence="8" id="KW-0472">Membrane</keyword>
<dbReference type="EMBL" id="CP039247">
    <property type="protein sequence ID" value="QCB28621.1"/>
    <property type="molecule type" value="Genomic_DNA"/>
</dbReference>
<dbReference type="InterPro" id="IPR011055">
    <property type="entry name" value="Dup_hybrid_motif"/>
</dbReference>
<keyword evidence="11" id="KW-1185">Reference proteome</keyword>
<dbReference type="PROSITE" id="PS00371">
    <property type="entry name" value="PTS_EIIA_TYPE_1_HIS"/>
    <property type="match status" value="1"/>
</dbReference>
<dbReference type="EC" id="2.7.1.-" evidence="10"/>
<dbReference type="OrthoDB" id="9797715at2"/>
<dbReference type="RefSeq" id="WP_136141337.1">
    <property type="nucleotide sequence ID" value="NZ_CP039247.1"/>
</dbReference>
<dbReference type="PANTHER" id="PTHR45008">
    <property type="entry name" value="PTS SYSTEM GLUCOSE-SPECIFIC EIIA COMPONENT"/>
    <property type="match status" value="1"/>
</dbReference>
<evidence type="ECO:0000256" key="1">
    <source>
        <dbReference type="ARBA" id="ARBA00004496"/>
    </source>
</evidence>
<evidence type="ECO:0000256" key="6">
    <source>
        <dbReference type="ARBA" id="ARBA00022683"/>
    </source>
</evidence>
<dbReference type="GO" id="GO:0009401">
    <property type="term" value="P:phosphoenolpyruvate-dependent sugar phosphotransferase system"/>
    <property type="evidence" value="ECO:0007669"/>
    <property type="project" value="UniProtKB-KW"/>
</dbReference>
<evidence type="ECO:0000256" key="5">
    <source>
        <dbReference type="ARBA" id="ARBA00022679"/>
    </source>
</evidence>
<dbReference type="Pfam" id="PF00358">
    <property type="entry name" value="PTS_EIIA_1"/>
    <property type="match status" value="1"/>
</dbReference>
<evidence type="ECO:0000313" key="10">
    <source>
        <dbReference type="EMBL" id="QCB28621.1"/>
    </source>
</evidence>
<dbReference type="AlphaFoldDB" id="A0A4P7QFU8"/>
<dbReference type="NCBIfam" id="TIGR00830">
    <property type="entry name" value="PTBA"/>
    <property type="match status" value="1"/>
</dbReference>
<evidence type="ECO:0000259" key="9">
    <source>
        <dbReference type="PROSITE" id="PS51093"/>
    </source>
</evidence>
<evidence type="ECO:0000313" key="11">
    <source>
        <dbReference type="Proteomes" id="UP000296352"/>
    </source>
</evidence>
<dbReference type="Proteomes" id="UP000296352">
    <property type="component" value="Chromosome"/>
</dbReference>
<feature type="domain" description="PTS EIIA type-1" evidence="9">
    <location>
        <begin position="29"/>
        <end position="134"/>
    </location>
</feature>
<gene>
    <name evidence="10" type="primary">crr</name>
    <name evidence="10" type="ORF">CENDO_06735</name>
</gene>
<dbReference type="GO" id="GO:0005737">
    <property type="term" value="C:cytoplasm"/>
    <property type="evidence" value="ECO:0007669"/>
    <property type="project" value="UniProtKB-SubCell"/>
</dbReference>
<evidence type="ECO:0000256" key="4">
    <source>
        <dbReference type="ARBA" id="ARBA00022597"/>
    </source>
</evidence>
<dbReference type="KEGG" id="cee:CENDO_06735"/>
<evidence type="ECO:0000256" key="3">
    <source>
        <dbReference type="ARBA" id="ARBA00022475"/>
    </source>
</evidence>
<keyword evidence="4" id="KW-0762">Sugar transport</keyword>
<dbReference type="Gene3D" id="2.70.70.10">
    <property type="entry name" value="Glucose Permease (Domain IIA)"/>
    <property type="match status" value="1"/>
</dbReference>
<evidence type="ECO:0000256" key="7">
    <source>
        <dbReference type="ARBA" id="ARBA00022777"/>
    </source>
</evidence>
<proteinExistence type="predicted"/>
<dbReference type="SUPFAM" id="SSF51261">
    <property type="entry name" value="Duplicated hybrid motif"/>
    <property type="match status" value="1"/>
</dbReference>
<dbReference type="FunFam" id="2.70.70.10:FF:000001">
    <property type="entry name" value="PTS system glucose-specific IIA component"/>
    <property type="match status" value="1"/>
</dbReference>
<sequence length="159" mass="16448">MFGFGKKKNRVAVVAPAEGNVIELAAVPDPVFSKGTMGYGFAVEPTNNTVVSPIDGELIMLFKTKHAFAVRAANGAEILVHIGVDTVGLKGEGFSSLVEKGATVKAGQPIIEFEPSVAENPKVASMDVIVAVTNGGDYAPSDVDTAAAYGQPVLTLESK</sequence>
<dbReference type="InterPro" id="IPR050890">
    <property type="entry name" value="PTS_EIIA_component"/>
</dbReference>
<keyword evidence="5 10" id="KW-0808">Transferase</keyword>
<keyword evidence="2" id="KW-0813">Transport</keyword>
<protein>
    <submittedName>
        <fullName evidence="10">Glucose-specific phosphotransferase enzyme IIA component</fullName>
        <ecNumber evidence="10">2.7.1.-</ecNumber>
    </submittedName>
</protein>
<dbReference type="PANTHER" id="PTHR45008:SF1">
    <property type="entry name" value="PTS SYSTEM GLUCOSE-SPECIFIC EIIA COMPONENT"/>
    <property type="match status" value="1"/>
</dbReference>
<name>A0A4P7QFU8_9CORY</name>
<reference evidence="10 11" key="1">
    <citation type="submission" date="2019-04" db="EMBL/GenBank/DDBJ databases">
        <title>Corynebacterium endometrii sp. nov., isolated from the uterus of a cow with endometritis.</title>
        <authorList>
            <person name="Ballas P."/>
            <person name="Ruckert C."/>
            <person name="Wagener K."/>
            <person name="Drillich M."/>
            <person name="Kaempfer P."/>
            <person name="Busse H.-J."/>
            <person name="Ehling-Schulz M."/>
        </authorList>
    </citation>
    <scope>NUCLEOTIDE SEQUENCE [LARGE SCALE GENOMIC DNA]</scope>
    <source>
        <strain evidence="10 11">LMM-1653</strain>
    </source>
</reference>
<organism evidence="10 11">
    <name type="scientific">Corynebacterium endometrii</name>
    <dbReference type="NCBI Taxonomy" id="2488819"/>
    <lineage>
        <taxon>Bacteria</taxon>
        <taxon>Bacillati</taxon>
        <taxon>Actinomycetota</taxon>
        <taxon>Actinomycetes</taxon>
        <taxon>Mycobacteriales</taxon>
        <taxon>Corynebacteriaceae</taxon>
        <taxon>Corynebacterium</taxon>
    </lineage>
</organism>
<evidence type="ECO:0000256" key="2">
    <source>
        <dbReference type="ARBA" id="ARBA00022448"/>
    </source>
</evidence>